<name>U9UU24_RHIID</name>
<reference evidence="1" key="1">
    <citation type="submission" date="2013-07" db="EMBL/GenBank/DDBJ databases">
        <title>The genome of an arbuscular mycorrhizal fungus provides insights into the evolution of the oldest plant symbiosis.</title>
        <authorList>
            <consortium name="DOE Joint Genome Institute"/>
            <person name="Tisserant E."/>
            <person name="Malbreil M."/>
            <person name="Kuo A."/>
            <person name="Kohler A."/>
            <person name="Symeonidi A."/>
            <person name="Balestrini R."/>
            <person name="Charron P."/>
            <person name="Duensing N."/>
            <person name="Frei-dit-Frey N."/>
            <person name="Gianinazzi-Pearson V."/>
            <person name="Gilbert B."/>
            <person name="Handa Y."/>
            <person name="Hijri M."/>
            <person name="Kaul R."/>
            <person name="Kawaguchi M."/>
            <person name="Krajinski F."/>
            <person name="Lammers P."/>
            <person name="Lapierre D."/>
            <person name="Masclaux F.G."/>
            <person name="Murat C."/>
            <person name="Morin E."/>
            <person name="Ndikumana S."/>
            <person name="Pagni M."/>
            <person name="Petitpierre D."/>
            <person name="Requena N."/>
            <person name="Rosikiewicz P."/>
            <person name="Riley R."/>
            <person name="Saito K."/>
            <person name="San Clemente H."/>
            <person name="Shapiro H."/>
            <person name="van Tuinen D."/>
            <person name="Becard G."/>
            <person name="Bonfante P."/>
            <person name="Paszkowski U."/>
            <person name="Shachar-Hill Y."/>
            <person name="Young J.P."/>
            <person name="Sanders I.R."/>
            <person name="Henrissat B."/>
            <person name="Rensing S.A."/>
            <person name="Grigoriev I.V."/>
            <person name="Corradi N."/>
            <person name="Roux C."/>
            <person name="Martin F."/>
        </authorList>
    </citation>
    <scope>NUCLEOTIDE SEQUENCE</scope>
    <source>
        <strain evidence="1">DAOM 197198</strain>
    </source>
</reference>
<proteinExistence type="predicted"/>
<sequence>MFYYDGSKVFTVSHLAAMLKIFSGGTGQKKQSKTKYKSRVYMFEIRLGVGGFNKNYIF</sequence>
<evidence type="ECO:0000313" key="1">
    <source>
        <dbReference type="EMBL" id="ESA23890.1"/>
    </source>
</evidence>
<dbReference type="HOGENOM" id="CLU_2980200_0_0_1"/>
<protein>
    <submittedName>
        <fullName evidence="1">Uncharacterized protein</fullName>
    </submittedName>
</protein>
<gene>
    <name evidence="1" type="ORF">GLOINDRAFT_14968</name>
</gene>
<accession>U9UU24</accession>
<dbReference type="EMBL" id="KI274391">
    <property type="protein sequence ID" value="ESA23890.1"/>
    <property type="molecule type" value="Genomic_DNA"/>
</dbReference>
<dbReference type="AlphaFoldDB" id="U9UU24"/>
<organism evidence="1">
    <name type="scientific">Rhizophagus irregularis (strain DAOM 181602 / DAOM 197198 / MUCL 43194)</name>
    <name type="common">Arbuscular mycorrhizal fungus</name>
    <name type="synonym">Glomus intraradices</name>
    <dbReference type="NCBI Taxonomy" id="747089"/>
    <lineage>
        <taxon>Eukaryota</taxon>
        <taxon>Fungi</taxon>
        <taxon>Fungi incertae sedis</taxon>
        <taxon>Mucoromycota</taxon>
        <taxon>Glomeromycotina</taxon>
        <taxon>Glomeromycetes</taxon>
        <taxon>Glomerales</taxon>
        <taxon>Glomeraceae</taxon>
        <taxon>Rhizophagus</taxon>
    </lineage>
</organism>